<evidence type="ECO:0000256" key="2">
    <source>
        <dbReference type="ARBA" id="ARBA00009072"/>
    </source>
</evidence>
<keyword evidence="5" id="KW-0261">Viral envelope protein</keyword>
<feature type="region of interest" description="Disordered" evidence="4">
    <location>
        <begin position="1"/>
        <end position="33"/>
    </location>
</feature>
<feature type="compositionally biased region" description="Polar residues" evidence="4">
    <location>
        <begin position="1"/>
        <end position="14"/>
    </location>
</feature>
<dbReference type="GO" id="GO:0071013">
    <property type="term" value="C:catalytic step 2 spliceosome"/>
    <property type="evidence" value="ECO:0007669"/>
    <property type="project" value="TreeGrafter"/>
</dbReference>
<dbReference type="Proteomes" id="UP001210925">
    <property type="component" value="Unassembled WGS sequence"/>
</dbReference>
<dbReference type="AlphaFoldDB" id="A0AAD5UL75"/>
<feature type="compositionally biased region" description="Polar residues" evidence="4">
    <location>
        <begin position="385"/>
        <end position="405"/>
    </location>
</feature>
<keyword evidence="6" id="KW-1185">Reference proteome</keyword>
<comment type="subcellular location">
    <subcellularLocation>
        <location evidence="1">Nucleus</location>
    </subcellularLocation>
</comment>
<dbReference type="PANTHER" id="PTHR12940">
    <property type="entry name" value="ES-2 PROTEIN - RELATED"/>
    <property type="match status" value="1"/>
</dbReference>
<evidence type="ECO:0000313" key="5">
    <source>
        <dbReference type="EMBL" id="KAJ3261189.1"/>
    </source>
</evidence>
<feature type="region of interest" description="Disordered" evidence="4">
    <location>
        <begin position="349"/>
        <end position="405"/>
    </location>
</feature>
<dbReference type="InterPro" id="IPR019148">
    <property type="entry name" value="Nuclear_protein_DGCR14_ESS-2"/>
</dbReference>
<evidence type="ECO:0000256" key="3">
    <source>
        <dbReference type="ARBA" id="ARBA00023242"/>
    </source>
</evidence>
<protein>
    <submittedName>
        <fullName evidence="5">Envelope glycoprotein</fullName>
    </submittedName>
</protein>
<accession>A0AAD5UL75</accession>
<evidence type="ECO:0000256" key="4">
    <source>
        <dbReference type="SAM" id="MobiDB-lite"/>
    </source>
</evidence>
<evidence type="ECO:0000313" key="6">
    <source>
        <dbReference type="Proteomes" id="UP001210925"/>
    </source>
</evidence>
<sequence>MESAVAKNSQQLTNKPAEFQKPVEFQKPPPPTVVEEDEYVEGISKIIKRDFFPDLDKLKVQNELLDAISNMDTARAAHLKEQLAKPEDQEKGLRLDAYQTKFTSEDDASFGTIVHKQNAANRELHHWFYEKEKAITLPEKFLIESGSSKEAKPVVTWEHNPKSALMYVPEGKELAAHEIPITRAAPKEIVHAATRFKVPPPVRLSETKAGIDLQTQKVWDVMAKATPGLFPSNSSPKKQNGYDLVPATPELKPNEDVDPSELMTWGMIESTPILVDSGQAHDGPTFSMAQTPRREVLANKLSDKATEAIRKRQGATPRFKTPLTRGQSPALQALAKSIGVGIDNALRASYSTPTNRTPGRISGFTPQRMKTGTPKIKSGKLIKPVQTTSTKPKPDSSITDNLLNL</sequence>
<gene>
    <name evidence="5" type="primary">ES2</name>
    <name evidence="5" type="ORF">HK103_006498</name>
</gene>
<keyword evidence="3" id="KW-0539">Nucleus</keyword>
<dbReference type="PANTHER" id="PTHR12940:SF0">
    <property type="entry name" value="SPLICING FACTOR ESS-2 HOMOLOG"/>
    <property type="match status" value="1"/>
</dbReference>
<comment type="caution">
    <text evidence="5">The sequence shown here is derived from an EMBL/GenBank/DDBJ whole genome shotgun (WGS) entry which is preliminary data.</text>
</comment>
<keyword evidence="5" id="KW-0946">Virion</keyword>
<organism evidence="5 6">
    <name type="scientific">Boothiomyces macroporosus</name>
    <dbReference type="NCBI Taxonomy" id="261099"/>
    <lineage>
        <taxon>Eukaryota</taxon>
        <taxon>Fungi</taxon>
        <taxon>Fungi incertae sedis</taxon>
        <taxon>Chytridiomycota</taxon>
        <taxon>Chytridiomycota incertae sedis</taxon>
        <taxon>Chytridiomycetes</taxon>
        <taxon>Rhizophydiales</taxon>
        <taxon>Terramycetaceae</taxon>
        <taxon>Boothiomyces</taxon>
    </lineage>
</organism>
<comment type="similarity">
    <text evidence="2">Belongs to the ESS2 family.</text>
</comment>
<dbReference type="EMBL" id="JADGKB010000007">
    <property type="protein sequence ID" value="KAJ3261189.1"/>
    <property type="molecule type" value="Genomic_DNA"/>
</dbReference>
<proteinExistence type="inferred from homology"/>
<name>A0AAD5UL75_9FUNG</name>
<evidence type="ECO:0000256" key="1">
    <source>
        <dbReference type="ARBA" id="ARBA00004123"/>
    </source>
</evidence>
<dbReference type="Pfam" id="PF09751">
    <property type="entry name" value="Es2"/>
    <property type="match status" value="1"/>
</dbReference>
<reference evidence="5" key="1">
    <citation type="submission" date="2020-05" db="EMBL/GenBank/DDBJ databases">
        <title>Phylogenomic resolution of chytrid fungi.</title>
        <authorList>
            <person name="Stajich J.E."/>
            <person name="Amses K."/>
            <person name="Simmons R."/>
            <person name="Seto K."/>
            <person name="Myers J."/>
            <person name="Bonds A."/>
            <person name="Quandt C.A."/>
            <person name="Barry K."/>
            <person name="Liu P."/>
            <person name="Grigoriev I."/>
            <person name="Longcore J.E."/>
            <person name="James T.Y."/>
        </authorList>
    </citation>
    <scope>NUCLEOTIDE SEQUENCE</scope>
    <source>
        <strain evidence="5">PLAUS21</strain>
    </source>
</reference>